<evidence type="ECO:0000313" key="1">
    <source>
        <dbReference type="EMBL" id="KAA0051750.1"/>
    </source>
</evidence>
<dbReference type="EMBL" id="SSTE01011134">
    <property type="protein sequence ID" value="KAA0051750.1"/>
    <property type="molecule type" value="Genomic_DNA"/>
</dbReference>
<evidence type="ECO:0000313" key="3">
    <source>
        <dbReference type="Proteomes" id="UP000321393"/>
    </source>
</evidence>
<reference evidence="3 4" key="1">
    <citation type="submission" date="2019-08" db="EMBL/GenBank/DDBJ databases">
        <title>Draft genome sequences of two oriental melons (Cucumis melo L. var makuwa).</title>
        <authorList>
            <person name="Kwon S.-Y."/>
        </authorList>
    </citation>
    <scope>NUCLEOTIDE SEQUENCE [LARGE SCALE GENOMIC DNA]</scope>
    <source>
        <strain evidence="4">cv. Chang Bougi</strain>
        <strain evidence="3">cv. SW 3</strain>
        <tissue evidence="1">Leaf</tissue>
    </source>
</reference>
<name>A0A5A7U9B1_CUCMM</name>
<sequence length="98" mass="10952">MPQDWERTCHHYTSSLVLLTDSGKNSSLLGSIRLMRCRLKGFPRTRVRQKLFPIREGDGLLDCAALKLSTRQDEGVRLGGCGWAPVQVGWNPAAARRS</sequence>
<protein>
    <submittedName>
        <fullName evidence="1">Uncharacterized protein</fullName>
    </submittedName>
</protein>
<comment type="caution">
    <text evidence="1">The sequence shown here is derived from an EMBL/GenBank/DDBJ whole genome shotgun (WGS) entry which is preliminary data.</text>
</comment>
<dbReference type="Proteomes" id="UP000321947">
    <property type="component" value="Unassembled WGS sequence"/>
</dbReference>
<organism evidence="1 3">
    <name type="scientific">Cucumis melo var. makuwa</name>
    <name type="common">Oriental melon</name>
    <dbReference type="NCBI Taxonomy" id="1194695"/>
    <lineage>
        <taxon>Eukaryota</taxon>
        <taxon>Viridiplantae</taxon>
        <taxon>Streptophyta</taxon>
        <taxon>Embryophyta</taxon>
        <taxon>Tracheophyta</taxon>
        <taxon>Spermatophyta</taxon>
        <taxon>Magnoliopsida</taxon>
        <taxon>eudicotyledons</taxon>
        <taxon>Gunneridae</taxon>
        <taxon>Pentapetalae</taxon>
        <taxon>rosids</taxon>
        <taxon>fabids</taxon>
        <taxon>Cucurbitales</taxon>
        <taxon>Cucurbitaceae</taxon>
        <taxon>Benincaseae</taxon>
        <taxon>Cucumis</taxon>
    </lineage>
</organism>
<gene>
    <name evidence="2" type="ORF">E5676_scaffold952G00060</name>
    <name evidence="1" type="ORF">E6C27_scaffold60G001430</name>
</gene>
<proteinExistence type="predicted"/>
<evidence type="ECO:0000313" key="4">
    <source>
        <dbReference type="Proteomes" id="UP000321947"/>
    </source>
</evidence>
<dbReference type="Proteomes" id="UP000321393">
    <property type="component" value="Unassembled WGS sequence"/>
</dbReference>
<dbReference type="AlphaFoldDB" id="A0A5A7U9B1"/>
<accession>A0A5A7U9B1</accession>
<evidence type="ECO:0000313" key="2">
    <source>
        <dbReference type="EMBL" id="TYK11548.1"/>
    </source>
</evidence>
<dbReference type="EMBL" id="SSTD01010708">
    <property type="protein sequence ID" value="TYK11548.1"/>
    <property type="molecule type" value="Genomic_DNA"/>
</dbReference>